<evidence type="ECO:0000256" key="4">
    <source>
        <dbReference type="ARBA" id="ARBA00023015"/>
    </source>
</evidence>
<keyword evidence="5 6" id="KW-0804">Transcription</keyword>
<dbReference type="GO" id="GO:0006353">
    <property type="term" value="P:DNA-templated transcription termination"/>
    <property type="evidence" value="ECO:0007669"/>
    <property type="project" value="UniProtKB-UniRule"/>
</dbReference>
<evidence type="ECO:0000259" key="7">
    <source>
        <dbReference type="Pfam" id="PF01029"/>
    </source>
</evidence>
<evidence type="ECO:0000313" key="8">
    <source>
        <dbReference type="EMBL" id="HGQ86099.1"/>
    </source>
</evidence>
<dbReference type="HAMAP" id="MF_00073">
    <property type="entry name" value="NusB"/>
    <property type="match status" value="1"/>
</dbReference>
<comment type="function">
    <text evidence="6">Involved in transcription antitermination. Required for transcription of ribosomal RNA (rRNA) genes. Binds specifically to the boxA antiterminator sequence of the ribosomal RNA (rrn) operons.</text>
</comment>
<dbReference type="OMA" id="DRMPVVD"/>
<keyword evidence="3 6" id="KW-0694">RNA-binding</keyword>
<comment type="similarity">
    <text evidence="1 6">Belongs to the NusB family.</text>
</comment>
<gene>
    <name evidence="6 8" type="primary">nusB</name>
    <name evidence="8" type="ORF">ENT66_07340</name>
</gene>
<reference evidence="8" key="1">
    <citation type="journal article" date="2020" name="mSystems">
        <title>Genome- and Community-Level Interaction Insights into Carbon Utilization and Element Cycling Functions of Hydrothermarchaeota in Hydrothermal Sediment.</title>
        <authorList>
            <person name="Zhou Z."/>
            <person name="Liu Y."/>
            <person name="Xu W."/>
            <person name="Pan J."/>
            <person name="Luo Z.H."/>
            <person name="Li M."/>
        </authorList>
    </citation>
    <scope>NUCLEOTIDE SEQUENCE [LARGE SCALE GENOMIC DNA]</scope>
    <source>
        <strain evidence="8">SpSt-6</strain>
    </source>
</reference>
<dbReference type="AlphaFoldDB" id="A0A7C4JRE3"/>
<dbReference type="GO" id="GO:0005829">
    <property type="term" value="C:cytosol"/>
    <property type="evidence" value="ECO:0007669"/>
    <property type="project" value="TreeGrafter"/>
</dbReference>
<feature type="domain" description="NusB/RsmB/TIM44" evidence="7">
    <location>
        <begin position="5"/>
        <end position="132"/>
    </location>
</feature>
<evidence type="ECO:0000256" key="6">
    <source>
        <dbReference type="HAMAP-Rule" id="MF_00073"/>
    </source>
</evidence>
<dbReference type="InterPro" id="IPR011605">
    <property type="entry name" value="NusB_fam"/>
</dbReference>
<dbReference type="InterPro" id="IPR006027">
    <property type="entry name" value="NusB_RsmB_TIM44"/>
</dbReference>
<dbReference type="Pfam" id="PF01029">
    <property type="entry name" value="NusB"/>
    <property type="match status" value="1"/>
</dbReference>
<name>A0A7C4JRE3_9BACT</name>
<dbReference type="InterPro" id="IPR035926">
    <property type="entry name" value="NusB-like_sf"/>
</dbReference>
<keyword evidence="4 6" id="KW-0805">Transcription regulation</keyword>
<accession>A0A7C4JRE3</accession>
<dbReference type="GO" id="GO:0003723">
    <property type="term" value="F:RNA binding"/>
    <property type="evidence" value="ECO:0007669"/>
    <property type="project" value="UniProtKB-UniRule"/>
</dbReference>
<keyword evidence="2 6" id="KW-0889">Transcription antitermination</keyword>
<evidence type="ECO:0000256" key="3">
    <source>
        <dbReference type="ARBA" id="ARBA00022884"/>
    </source>
</evidence>
<dbReference type="NCBIfam" id="TIGR01951">
    <property type="entry name" value="nusB"/>
    <property type="match status" value="1"/>
</dbReference>
<proteinExistence type="inferred from homology"/>
<dbReference type="Gene3D" id="1.10.940.10">
    <property type="entry name" value="NusB-like"/>
    <property type="match status" value="1"/>
</dbReference>
<evidence type="ECO:0000256" key="2">
    <source>
        <dbReference type="ARBA" id="ARBA00022814"/>
    </source>
</evidence>
<dbReference type="PANTHER" id="PTHR11078">
    <property type="entry name" value="N UTILIZATION SUBSTANCE PROTEIN B-RELATED"/>
    <property type="match status" value="1"/>
</dbReference>
<dbReference type="PANTHER" id="PTHR11078:SF3">
    <property type="entry name" value="ANTITERMINATION NUSB DOMAIN-CONTAINING PROTEIN"/>
    <property type="match status" value="1"/>
</dbReference>
<comment type="caution">
    <text evidence="8">The sequence shown here is derived from an EMBL/GenBank/DDBJ whole genome shotgun (WGS) entry which is preliminary data.</text>
</comment>
<evidence type="ECO:0000256" key="5">
    <source>
        <dbReference type="ARBA" id="ARBA00023163"/>
    </source>
</evidence>
<dbReference type="EMBL" id="DSZN01000109">
    <property type="protein sequence ID" value="HGQ86099.1"/>
    <property type="molecule type" value="Genomic_DNA"/>
</dbReference>
<organism evidence="8">
    <name type="scientific">Thermodesulfobacterium geofontis</name>
    <dbReference type="NCBI Taxonomy" id="1295609"/>
    <lineage>
        <taxon>Bacteria</taxon>
        <taxon>Pseudomonadati</taxon>
        <taxon>Thermodesulfobacteriota</taxon>
        <taxon>Thermodesulfobacteria</taxon>
        <taxon>Thermodesulfobacteriales</taxon>
        <taxon>Thermodesulfobacteriaceae</taxon>
        <taxon>Thermodesulfobacterium</taxon>
    </lineage>
</organism>
<sequence length="148" mass="17243">MKRRKGREIALQILYQKETAQIPIHEAISNYKNYFGVKDDEILDFAQELALGVDENIEFIDNIIKKYIPSSWPLERLNLTDKNILRLAIYEMFFRPDIPEIVSINEAIELAKLYGTDDSPAFINGVLDNIYKKEIKIKVEDHKGDEKI</sequence>
<protein>
    <recommendedName>
        <fullName evidence="6">Transcription antitermination protein NusB</fullName>
    </recommendedName>
    <alternativeName>
        <fullName evidence="6">Antitermination factor NusB</fullName>
    </alternativeName>
</protein>
<dbReference type="GO" id="GO:0031564">
    <property type="term" value="P:transcription antitermination"/>
    <property type="evidence" value="ECO:0007669"/>
    <property type="project" value="UniProtKB-KW"/>
</dbReference>
<evidence type="ECO:0000256" key="1">
    <source>
        <dbReference type="ARBA" id="ARBA00005952"/>
    </source>
</evidence>
<dbReference type="CDD" id="cd00619">
    <property type="entry name" value="Terminator_NusB"/>
    <property type="match status" value="1"/>
</dbReference>
<dbReference type="SUPFAM" id="SSF48013">
    <property type="entry name" value="NusB-like"/>
    <property type="match status" value="1"/>
</dbReference>